<reference evidence="2" key="1">
    <citation type="journal article" date="2021" name="PeerJ">
        <title>Extensive microbial diversity within the chicken gut microbiome revealed by metagenomics and culture.</title>
        <authorList>
            <person name="Gilroy R."/>
            <person name="Ravi A."/>
            <person name="Getino M."/>
            <person name="Pursley I."/>
            <person name="Horton D.L."/>
            <person name="Alikhan N.F."/>
            <person name="Baker D."/>
            <person name="Gharbi K."/>
            <person name="Hall N."/>
            <person name="Watson M."/>
            <person name="Adriaenssens E.M."/>
            <person name="Foster-Nyarko E."/>
            <person name="Jarju S."/>
            <person name="Secka A."/>
            <person name="Antonio M."/>
            <person name="Oren A."/>
            <person name="Chaudhuri R.R."/>
            <person name="La Ragione R."/>
            <person name="Hildebrand F."/>
            <person name="Pallen M.J."/>
        </authorList>
    </citation>
    <scope>NUCLEOTIDE SEQUENCE</scope>
    <source>
        <strain evidence="2">CHK165-8395</strain>
    </source>
</reference>
<accession>A0A921FCJ9</accession>
<protein>
    <submittedName>
        <fullName evidence="2">DUF4065 domain-containing protein</fullName>
    </submittedName>
</protein>
<dbReference type="Proteomes" id="UP000718012">
    <property type="component" value="Unassembled WGS sequence"/>
</dbReference>
<comment type="caution">
    <text evidence="2">The sequence shown here is derived from an EMBL/GenBank/DDBJ whole genome shotgun (WGS) entry which is preliminary data.</text>
</comment>
<reference evidence="2" key="2">
    <citation type="submission" date="2021-09" db="EMBL/GenBank/DDBJ databases">
        <authorList>
            <person name="Gilroy R."/>
        </authorList>
    </citation>
    <scope>NUCLEOTIDE SEQUENCE</scope>
    <source>
        <strain evidence="2">CHK165-8395</strain>
    </source>
</reference>
<organism evidence="2 3">
    <name type="scientific">Phocaeicola coprocola</name>
    <dbReference type="NCBI Taxonomy" id="310298"/>
    <lineage>
        <taxon>Bacteria</taxon>
        <taxon>Pseudomonadati</taxon>
        <taxon>Bacteroidota</taxon>
        <taxon>Bacteroidia</taxon>
        <taxon>Bacteroidales</taxon>
        <taxon>Bacteroidaceae</taxon>
        <taxon>Phocaeicola</taxon>
    </lineage>
</organism>
<sequence length="155" mass="18633">MEKVTDIASYIYQRYQKQFGKCIDEMKLHKLLYFTQRESIIQTDEPIFQEEFEAWKYGPVMTGIRRMYKDGSLTKAIPQSITDRYKKIFDVVFDTYASKDSWSLSSITHGEYCWEKARNGIPENENCDRKIDTNDIRWDADRIKIRRLLYKKLMN</sequence>
<evidence type="ECO:0000313" key="2">
    <source>
        <dbReference type="EMBL" id="HJF07533.1"/>
    </source>
</evidence>
<dbReference type="Pfam" id="PF13274">
    <property type="entry name" value="SocA_Panacea"/>
    <property type="match status" value="1"/>
</dbReference>
<evidence type="ECO:0000259" key="1">
    <source>
        <dbReference type="Pfam" id="PF13274"/>
    </source>
</evidence>
<evidence type="ECO:0000313" key="3">
    <source>
        <dbReference type="Proteomes" id="UP000718012"/>
    </source>
</evidence>
<gene>
    <name evidence="2" type="ORF">K8U81_04965</name>
</gene>
<dbReference type="EMBL" id="DYXD01000110">
    <property type="protein sequence ID" value="HJF07533.1"/>
    <property type="molecule type" value="Genomic_DNA"/>
</dbReference>
<dbReference type="InterPro" id="IPR025272">
    <property type="entry name" value="SocA_Panacea"/>
</dbReference>
<feature type="domain" description="Antitoxin SocA-like Panacea" evidence="1">
    <location>
        <begin position="28"/>
        <end position="115"/>
    </location>
</feature>
<proteinExistence type="predicted"/>
<dbReference type="AlphaFoldDB" id="A0A921FCJ9"/>
<name>A0A921FCJ9_9BACT</name>